<evidence type="ECO:0000313" key="2">
    <source>
        <dbReference type="Proteomes" id="UP000216446"/>
    </source>
</evidence>
<organism evidence="1 2">
    <name type="scientific">Rubricoccus marinus</name>
    <dbReference type="NCBI Taxonomy" id="716817"/>
    <lineage>
        <taxon>Bacteria</taxon>
        <taxon>Pseudomonadati</taxon>
        <taxon>Rhodothermota</taxon>
        <taxon>Rhodothermia</taxon>
        <taxon>Rhodothermales</taxon>
        <taxon>Rubricoccaceae</taxon>
        <taxon>Rubricoccus</taxon>
    </lineage>
</organism>
<dbReference type="RefSeq" id="WP_094551899.1">
    <property type="nucleotide sequence ID" value="NZ_MQWB01000011.1"/>
</dbReference>
<dbReference type="EMBL" id="MQWB01000011">
    <property type="protein sequence ID" value="OZC01359.1"/>
    <property type="molecule type" value="Genomic_DNA"/>
</dbReference>
<accession>A0A259TUC6</accession>
<evidence type="ECO:0000313" key="1">
    <source>
        <dbReference type="EMBL" id="OZC01359.1"/>
    </source>
</evidence>
<dbReference type="AlphaFoldDB" id="A0A259TUC6"/>
<name>A0A259TUC6_9BACT</name>
<dbReference type="Proteomes" id="UP000216446">
    <property type="component" value="Unassembled WGS sequence"/>
</dbReference>
<sequence length="115" mass="12558">MLSHIDPFRRRSVALALYRMLTGHKYDICVVTESIRAAGLDHDRQAIAALRLHHCEHYAEMPPGFHADLASQTLALFAGRPVLGDGFLKDLAATAGLRPEDAPSIQRLVTATAEA</sequence>
<keyword evidence="2" id="KW-1185">Reference proteome</keyword>
<gene>
    <name evidence="1" type="ORF">BSZ36_18135</name>
</gene>
<comment type="caution">
    <text evidence="1">The sequence shown here is derived from an EMBL/GenBank/DDBJ whole genome shotgun (WGS) entry which is preliminary data.</text>
</comment>
<proteinExistence type="predicted"/>
<reference evidence="1 2" key="1">
    <citation type="submission" date="2016-11" db="EMBL/GenBank/DDBJ databases">
        <title>Study of marine rhodopsin-containing bacteria.</title>
        <authorList>
            <person name="Yoshizawa S."/>
            <person name="Kumagai Y."/>
            <person name="Kogure K."/>
        </authorList>
    </citation>
    <scope>NUCLEOTIDE SEQUENCE [LARGE SCALE GENOMIC DNA]</scope>
    <source>
        <strain evidence="1 2">SG-29</strain>
    </source>
</reference>
<dbReference type="InParanoid" id="A0A259TUC6"/>
<protein>
    <submittedName>
        <fullName evidence="1">Uncharacterized protein</fullName>
    </submittedName>
</protein>
<dbReference type="OrthoDB" id="1537934at2"/>